<sequence>MRRILLMVLRNIFFVPVYWYKLCYHARHVDKYTEEEHYKLLKYIDHRANTSGNIHIEVHGQENIPEQDGFMFYPNHQGLYDVLAIMEACPRPFAVVAKKEVADVPFLKQVFTCMKAYMIDREDVRQSLQVIVNVSNDVKNGRNFLIFPEGTRSRQGNQVQDFKGGSFKAATRARCPIIPVALINCFVPFDSKTTEHVNVQVHFLEPLLYEEYKDMKTTEIAAIVREKIQHTINENV</sequence>
<dbReference type="RefSeq" id="WP_055284828.1">
    <property type="nucleotide sequence ID" value="NZ_CZAY01000032.1"/>
</dbReference>
<keyword evidence="4" id="KW-0444">Lipid biosynthesis</keyword>
<dbReference type="NCBIfam" id="TIGR00530">
    <property type="entry name" value="AGP_acyltrn"/>
    <property type="match status" value="1"/>
</dbReference>
<evidence type="ECO:0000256" key="4">
    <source>
        <dbReference type="RuleBase" id="RU361267"/>
    </source>
</evidence>
<keyword evidence="4" id="KW-1208">Phospholipid metabolism</keyword>
<evidence type="ECO:0000256" key="2">
    <source>
        <dbReference type="ARBA" id="ARBA00022679"/>
    </source>
</evidence>
<accession>A0A174UR39</accession>
<dbReference type="STRING" id="88431.ERS852423_02536"/>
<evidence type="ECO:0000256" key="1">
    <source>
        <dbReference type="ARBA" id="ARBA00008655"/>
    </source>
</evidence>
<dbReference type="EC" id="2.3.1.51" evidence="4"/>
<dbReference type="OrthoDB" id="9803035at2"/>
<proteinExistence type="inferred from homology"/>
<keyword evidence="4" id="KW-0594">Phospholipid biosynthesis</keyword>
<evidence type="ECO:0000256" key="3">
    <source>
        <dbReference type="ARBA" id="ARBA00023315"/>
    </source>
</evidence>
<keyword evidence="4" id="KW-0443">Lipid metabolism</keyword>
<feature type="domain" description="Phospholipid/glycerol acyltransferase" evidence="5">
    <location>
        <begin position="70"/>
        <end position="185"/>
    </location>
</feature>
<organism evidence="6 7">
    <name type="scientific">Dorea longicatena</name>
    <dbReference type="NCBI Taxonomy" id="88431"/>
    <lineage>
        <taxon>Bacteria</taxon>
        <taxon>Bacillati</taxon>
        <taxon>Bacillota</taxon>
        <taxon>Clostridia</taxon>
        <taxon>Lachnospirales</taxon>
        <taxon>Lachnospiraceae</taxon>
        <taxon>Dorea</taxon>
    </lineage>
</organism>
<dbReference type="EMBL" id="CZAY01000032">
    <property type="protein sequence ID" value="CUQ21449.1"/>
    <property type="molecule type" value="Genomic_DNA"/>
</dbReference>
<dbReference type="GeneID" id="96230435"/>
<dbReference type="AlphaFoldDB" id="A0A174UR39"/>
<evidence type="ECO:0000313" key="6">
    <source>
        <dbReference type="EMBL" id="CUQ21449.1"/>
    </source>
</evidence>
<dbReference type="SUPFAM" id="SSF69593">
    <property type="entry name" value="Glycerol-3-phosphate (1)-acyltransferase"/>
    <property type="match status" value="1"/>
</dbReference>
<comment type="domain">
    <text evidence="4">The HXXXXD motif is essential for acyltransferase activity and may constitute the binding site for the phosphate moiety of the glycerol-3-phosphate.</text>
</comment>
<dbReference type="GO" id="GO:0006654">
    <property type="term" value="P:phosphatidic acid biosynthetic process"/>
    <property type="evidence" value="ECO:0007669"/>
    <property type="project" value="TreeGrafter"/>
</dbReference>
<dbReference type="GO" id="GO:0016020">
    <property type="term" value="C:membrane"/>
    <property type="evidence" value="ECO:0007669"/>
    <property type="project" value="InterPro"/>
</dbReference>
<dbReference type="InterPro" id="IPR002123">
    <property type="entry name" value="Plipid/glycerol_acylTrfase"/>
</dbReference>
<dbReference type="Pfam" id="PF01553">
    <property type="entry name" value="Acyltransferase"/>
    <property type="match status" value="1"/>
</dbReference>
<name>A0A174UR39_9FIRM</name>
<gene>
    <name evidence="6" type="primary">plsC_2</name>
    <name evidence="6" type="ORF">ERS852526_03163</name>
</gene>
<evidence type="ECO:0000259" key="5">
    <source>
        <dbReference type="SMART" id="SM00563"/>
    </source>
</evidence>
<dbReference type="InterPro" id="IPR004552">
    <property type="entry name" value="AGP_acyltrans"/>
</dbReference>
<keyword evidence="3 4" id="KW-0012">Acyltransferase</keyword>
<dbReference type="SMART" id="SM00563">
    <property type="entry name" value="PlsC"/>
    <property type="match status" value="1"/>
</dbReference>
<dbReference type="PANTHER" id="PTHR10434">
    <property type="entry name" value="1-ACYL-SN-GLYCEROL-3-PHOSPHATE ACYLTRANSFERASE"/>
    <property type="match status" value="1"/>
</dbReference>
<dbReference type="Proteomes" id="UP000095485">
    <property type="component" value="Unassembled WGS sequence"/>
</dbReference>
<reference evidence="6 7" key="1">
    <citation type="submission" date="2015-09" db="EMBL/GenBank/DDBJ databases">
        <authorList>
            <consortium name="Pathogen Informatics"/>
        </authorList>
    </citation>
    <scope>NUCLEOTIDE SEQUENCE [LARGE SCALE GENOMIC DNA]</scope>
    <source>
        <strain evidence="6 7">2789STDY5834914</strain>
    </source>
</reference>
<dbReference type="CDD" id="cd07989">
    <property type="entry name" value="LPLAT_AGPAT-like"/>
    <property type="match status" value="1"/>
</dbReference>
<keyword evidence="2 4" id="KW-0808">Transferase</keyword>
<protein>
    <recommendedName>
        <fullName evidence="4">1-acyl-sn-glycerol-3-phosphate acyltransferase</fullName>
        <ecNumber evidence="4">2.3.1.51</ecNumber>
    </recommendedName>
</protein>
<dbReference type="PANTHER" id="PTHR10434:SF11">
    <property type="entry name" value="1-ACYL-SN-GLYCEROL-3-PHOSPHATE ACYLTRANSFERASE"/>
    <property type="match status" value="1"/>
</dbReference>
<comment type="catalytic activity">
    <reaction evidence="4">
        <text>a 1-acyl-sn-glycero-3-phosphate + an acyl-CoA = a 1,2-diacyl-sn-glycero-3-phosphate + CoA</text>
        <dbReference type="Rhea" id="RHEA:19709"/>
        <dbReference type="ChEBI" id="CHEBI:57287"/>
        <dbReference type="ChEBI" id="CHEBI:57970"/>
        <dbReference type="ChEBI" id="CHEBI:58342"/>
        <dbReference type="ChEBI" id="CHEBI:58608"/>
        <dbReference type="EC" id="2.3.1.51"/>
    </reaction>
</comment>
<evidence type="ECO:0000313" key="7">
    <source>
        <dbReference type="Proteomes" id="UP000095485"/>
    </source>
</evidence>
<dbReference type="GO" id="GO:0003841">
    <property type="term" value="F:1-acylglycerol-3-phosphate O-acyltransferase activity"/>
    <property type="evidence" value="ECO:0007669"/>
    <property type="project" value="UniProtKB-UniRule"/>
</dbReference>
<comment type="similarity">
    <text evidence="1 4">Belongs to the 1-acyl-sn-glycerol-3-phosphate acyltransferase family.</text>
</comment>